<name>D6BHP3_9FUSO</name>
<evidence type="ECO:0000313" key="1">
    <source>
        <dbReference type="EMBL" id="EFD81690.1"/>
    </source>
</evidence>
<evidence type="ECO:0000313" key="2">
    <source>
        <dbReference type="Proteomes" id="UP000004650"/>
    </source>
</evidence>
<protein>
    <submittedName>
        <fullName evidence="1">Uncharacterized protein</fullName>
    </submittedName>
</protein>
<comment type="caution">
    <text evidence="1">The sequence shown here is derived from an EMBL/GenBank/DDBJ whole genome shotgun (WGS) entry which is preliminary data.</text>
</comment>
<gene>
    <name evidence="1" type="ORF">PSAG_01726</name>
</gene>
<sequence length="55" mass="6351">MIAKKVAEETLATIRNNKNIIAEEERKKISDMGEFIKLVDQLKKDIEVLSDAYEK</sequence>
<organism evidence="1 2">
    <name type="scientific">Fusobacterium animalis D11</name>
    <dbReference type="NCBI Taxonomy" id="556264"/>
    <lineage>
        <taxon>Bacteria</taxon>
        <taxon>Fusobacteriati</taxon>
        <taxon>Fusobacteriota</taxon>
        <taxon>Fusobacteriia</taxon>
        <taxon>Fusobacteriales</taxon>
        <taxon>Fusobacteriaceae</taxon>
        <taxon>Fusobacterium</taxon>
    </lineage>
</organism>
<dbReference type="HOGENOM" id="CLU_3025734_0_0_0"/>
<reference evidence="2" key="1">
    <citation type="submission" date="2009-02" db="EMBL/GenBank/DDBJ databases">
        <title>The Genome Sequence of Shigella sp. D9.</title>
        <authorList>
            <consortium name="The Broad Institute Genome Sequencing Platform"/>
            <person name="Ward D."/>
            <person name="Young S.K."/>
            <person name="Kodira C.D."/>
            <person name="Zeng Q."/>
            <person name="Koehrsen M."/>
            <person name="Alvarado L."/>
            <person name="Berlin A."/>
            <person name="Borenstein D."/>
            <person name="Chen Z."/>
            <person name="Engels R."/>
            <person name="Freedman E."/>
            <person name="Gellesch M."/>
            <person name="Goldberg J."/>
            <person name="Griggs A."/>
            <person name="Gujja S."/>
            <person name="Heiman D."/>
            <person name="Hepburn T."/>
            <person name="Howarth C."/>
            <person name="Jen D."/>
            <person name="Larson L."/>
            <person name="Lewis B."/>
            <person name="Mehta T."/>
            <person name="Park D."/>
            <person name="Pearson M."/>
            <person name="Roberts A."/>
            <person name="Saif S."/>
            <person name="Shea T."/>
            <person name="Shenoy N."/>
            <person name="Sisk P."/>
            <person name="Stolte C."/>
            <person name="Sykes S."/>
            <person name="Walk T."/>
            <person name="White J."/>
            <person name="Yandava C."/>
            <person name="Allen-Vercoe E."/>
            <person name="Strauss J."/>
            <person name="Sibley C."/>
            <person name="White A."/>
            <person name="Ambrose C."/>
            <person name="Lander E."/>
            <person name="Nusbaum C."/>
            <person name="Galagan J."/>
            <person name="Birren B."/>
        </authorList>
    </citation>
    <scope>NUCLEOTIDE SEQUENCE [LARGE SCALE GENOMIC DNA]</scope>
    <source>
        <strain evidence="2">D11</strain>
    </source>
</reference>
<reference evidence="1 2" key="2">
    <citation type="submission" date="2013-10" db="EMBL/GenBank/DDBJ databases">
        <title>The Genome Sequence of Fusobacterium nucleatum subsp. animalis D11.</title>
        <authorList>
            <consortium name="The Broad Institute Genomics Platform"/>
            <person name="Earl A."/>
            <person name="Ward D."/>
            <person name="Feldgarden M."/>
            <person name="Gevers D."/>
            <person name="Kostic A."/>
            <person name="Garrett W."/>
            <person name="Young S.K."/>
            <person name="Zeng Q."/>
            <person name="Gargeya S."/>
            <person name="Fitzgerald M."/>
            <person name="Abouelleil A."/>
            <person name="Alvarado L."/>
            <person name="Berlin A.M."/>
            <person name="Chapman S.B."/>
            <person name="Gainer-Dewar J."/>
            <person name="Goldberg J."/>
            <person name="Gnerre S."/>
            <person name="Griggs A."/>
            <person name="Gujja S."/>
            <person name="Hansen M."/>
            <person name="Howarth C."/>
            <person name="Imamovic A."/>
            <person name="Ireland A."/>
            <person name="Larimer J."/>
            <person name="McCowan C."/>
            <person name="Murphy C."/>
            <person name="Pearson M."/>
            <person name="Poon T.W."/>
            <person name="Priest M."/>
            <person name="Roberts A."/>
            <person name="Saif S."/>
            <person name="Shea T."/>
            <person name="Sykes S."/>
            <person name="Wortman J."/>
            <person name="Nusbaum C."/>
            <person name="Birren B."/>
        </authorList>
    </citation>
    <scope>NUCLEOTIDE SEQUENCE [LARGE SCALE GENOMIC DNA]</scope>
    <source>
        <strain evidence="1 2">D11</strain>
    </source>
</reference>
<dbReference type="AlphaFoldDB" id="D6BHP3"/>
<proteinExistence type="predicted"/>
<dbReference type="EMBL" id="ACDS02000003">
    <property type="protein sequence ID" value="EFD81690.1"/>
    <property type="molecule type" value="Genomic_DNA"/>
</dbReference>
<accession>D6BHP3</accession>
<dbReference type="Proteomes" id="UP000004650">
    <property type="component" value="Unassembled WGS sequence"/>
</dbReference>